<evidence type="ECO:0000313" key="2">
    <source>
        <dbReference type="Proteomes" id="UP000800036"/>
    </source>
</evidence>
<name>A0A6A5VTI2_9PLEO</name>
<proteinExistence type="predicted"/>
<evidence type="ECO:0000313" key="1">
    <source>
        <dbReference type="EMBL" id="KAF1980058.1"/>
    </source>
</evidence>
<dbReference type="Proteomes" id="UP000800036">
    <property type="component" value="Unassembled WGS sequence"/>
</dbReference>
<reference evidence="1" key="1">
    <citation type="journal article" date="2020" name="Stud. Mycol.">
        <title>101 Dothideomycetes genomes: a test case for predicting lifestyles and emergence of pathogens.</title>
        <authorList>
            <person name="Haridas S."/>
            <person name="Albert R."/>
            <person name="Binder M."/>
            <person name="Bloem J."/>
            <person name="Labutti K."/>
            <person name="Salamov A."/>
            <person name="Andreopoulos B."/>
            <person name="Baker S."/>
            <person name="Barry K."/>
            <person name="Bills G."/>
            <person name="Bluhm B."/>
            <person name="Cannon C."/>
            <person name="Castanera R."/>
            <person name="Culley D."/>
            <person name="Daum C."/>
            <person name="Ezra D."/>
            <person name="Gonzalez J."/>
            <person name="Henrissat B."/>
            <person name="Kuo A."/>
            <person name="Liang C."/>
            <person name="Lipzen A."/>
            <person name="Lutzoni F."/>
            <person name="Magnuson J."/>
            <person name="Mondo S."/>
            <person name="Nolan M."/>
            <person name="Ohm R."/>
            <person name="Pangilinan J."/>
            <person name="Park H.-J."/>
            <person name="Ramirez L."/>
            <person name="Alfaro M."/>
            <person name="Sun H."/>
            <person name="Tritt A."/>
            <person name="Yoshinaga Y."/>
            <person name="Zwiers L.-H."/>
            <person name="Turgeon B."/>
            <person name="Goodwin S."/>
            <person name="Spatafora J."/>
            <person name="Crous P."/>
            <person name="Grigoriev I."/>
        </authorList>
    </citation>
    <scope>NUCLEOTIDE SEQUENCE</scope>
    <source>
        <strain evidence="1">CBS 107.79</strain>
    </source>
</reference>
<gene>
    <name evidence="1" type="ORF">BU23DRAFT_1458</name>
</gene>
<sequence length="175" mass="19215">MYACTHTVPVPYLGTQLATMNSSKVSVLVLLCAGMHTARPAGSRGSRGYLFSLPSLFPSASLTLTPHSKLPSVTCAHTLLTSFAINAAHLSNTVFPPSPPPRQRGPRIFTKKTFQCDKETRSSRAHSFHANPLPIRRGYNLPKHMVSTTRYQNAHEKIPHFPAPYPRMNSACHPA</sequence>
<dbReference type="EMBL" id="ML976656">
    <property type="protein sequence ID" value="KAF1980058.1"/>
    <property type="molecule type" value="Genomic_DNA"/>
</dbReference>
<dbReference type="AlphaFoldDB" id="A0A6A5VTI2"/>
<keyword evidence="2" id="KW-1185">Reference proteome</keyword>
<protein>
    <submittedName>
        <fullName evidence="1">Uncharacterized protein</fullName>
    </submittedName>
</protein>
<organism evidence="1 2">
    <name type="scientific">Bimuria novae-zelandiae CBS 107.79</name>
    <dbReference type="NCBI Taxonomy" id="1447943"/>
    <lineage>
        <taxon>Eukaryota</taxon>
        <taxon>Fungi</taxon>
        <taxon>Dikarya</taxon>
        <taxon>Ascomycota</taxon>
        <taxon>Pezizomycotina</taxon>
        <taxon>Dothideomycetes</taxon>
        <taxon>Pleosporomycetidae</taxon>
        <taxon>Pleosporales</taxon>
        <taxon>Massarineae</taxon>
        <taxon>Didymosphaeriaceae</taxon>
        <taxon>Bimuria</taxon>
    </lineage>
</organism>
<accession>A0A6A5VTI2</accession>